<comment type="caution">
    <text evidence="2">The sequence shown here is derived from an EMBL/GenBank/DDBJ whole genome shotgun (WGS) entry which is preliminary data.</text>
</comment>
<dbReference type="InterPro" id="IPR039879">
    <property type="entry name" value="EFC10"/>
</dbReference>
<gene>
    <name evidence="2" type="ORF">CVLEPA_LOCUS28938</name>
</gene>
<dbReference type="SUPFAM" id="SSF47473">
    <property type="entry name" value="EF-hand"/>
    <property type="match status" value="1"/>
</dbReference>
<dbReference type="InterPro" id="IPR049760">
    <property type="entry name" value="DD_EFCAB10"/>
</dbReference>
<organism evidence="2 3">
    <name type="scientific">Clavelina lepadiformis</name>
    <name type="common">Light-bulb sea squirt</name>
    <name type="synonym">Ascidia lepadiformis</name>
    <dbReference type="NCBI Taxonomy" id="159417"/>
    <lineage>
        <taxon>Eukaryota</taxon>
        <taxon>Metazoa</taxon>
        <taxon>Chordata</taxon>
        <taxon>Tunicata</taxon>
        <taxon>Ascidiacea</taxon>
        <taxon>Aplousobranchia</taxon>
        <taxon>Clavelinidae</taxon>
        <taxon>Clavelina</taxon>
    </lineage>
</organism>
<dbReference type="InterPro" id="IPR011992">
    <property type="entry name" value="EF-hand-dom_pair"/>
</dbReference>
<dbReference type="Proteomes" id="UP001642483">
    <property type="component" value="Unassembled WGS sequence"/>
</dbReference>
<dbReference type="InterPro" id="IPR002048">
    <property type="entry name" value="EF_hand_dom"/>
</dbReference>
<dbReference type="PANTHER" id="PTHR21847:SF1">
    <property type="entry name" value="EF-HAND CALCIUM-BINDING DOMAIN-CONTAINING PROTEIN 10"/>
    <property type="match status" value="1"/>
</dbReference>
<dbReference type="Pfam" id="PF24548">
    <property type="entry name" value="EF_EFCAB10_C"/>
    <property type="match status" value="1"/>
</dbReference>
<name>A0ABP0GVD9_CLALP</name>
<sequence>MDDIQKEEPDQENPRESDVKTYLERHRILNLLDNMTSMLIFERPDDPRSYLVQQLEKLKIAKQNGMYYPCLFNDSNLNSIFGMLDPTKRGFITREQFVEALSTLGITDFEQFPAGSDANRITLGTFLKEAKKGLSRASATFKE</sequence>
<dbReference type="PANTHER" id="PTHR21847">
    <property type="entry name" value="EF-HAND CALCIUM-BINDING DOMAIN-CONTAINING PROTEIN 10"/>
    <property type="match status" value="1"/>
</dbReference>
<evidence type="ECO:0000313" key="3">
    <source>
        <dbReference type="Proteomes" id="UP001642483"/>
    </source>
</evidence>
<evidence type="ECO:0000313" key="2">
    <source>
        <dbReference type="EMBL" id="CAK8695707.1"/>
    </source>
</evidence>
<dbReference type="Gene3D" id="1.20.890.10">
    <property type="entry name" value="cAMP-dependent protein kinase regulatory subunit, dimerization-anchoring domain"/>
    <property type="match status" value="1"/>
</dbReference>
<dbReference type="PROSITE" id="PS50222">
    <property type="entry name" value="EF_HAND_2"/>
    <property type="match status" value="1"/>
</dbReference>
<dbReference type="SUPFAM" id="SSF47391">
    <property type="entry name" value="Dimerization-anchoring domain of cAMP-dependent PK regulatory subunit"/>
    <property type="match status" value="1"/>
</dbReference>
<protein>
    <recommendedName>
        <fullName evidence="1">EF-hand domain-containing protein</fullName>
    </recommendedName>
</protein>
<keyword evidence="3" id="KW-1185">Reference proteome</keyword>
<accession>A0ABP0GVD9</accession>
<dbReference type="CDD" id="cd22976">
    <property type="entry name" value="DD_EFCAB10"/>
    <property type="match status" value="1"/>
</dbReference>
<feature type="domain" description="EF-hand" evidence="1">
    <location>
        <begin position="72"/>
        <end position="107"/>
    </location>
</feature>
<evidence type="ECO:0000259" key="1">
    <source>
        <dbReference type="PROSITE" id="PS50222"/>
    </source>
</evidence>
<reference evidence="2 3" key="1">
    <citation type="submission" date="2024-02" db="EMBL/GenBank/DDBJ databases">
        <authorList>
            <person name="Daric V."/>
            <person name="Darras S."/>
        </authorList>
    </citation>
    <scope>NUCLEOTIDE SEQUENCE [LARGE SCALE GENOMIC DNA]</scope>
</reference>
<proteinExistence type="predicted"/>
<dbReference type="EMBL" id="CAWYQH010000152">
    <property type="protein sequence ID" value="CAK8695707.1"/>
    <property type="molecule type" value="Genomic_DNA"/>
</dbReference>
<dbReference type="InterPro" id="IPR056587">
    <property type="entry name" value="EF_EFCAB10_C"/>
</dbReference>